<evidence type="ECO:0000313" key="10">
    <source>
        <dbReference type="Proteomes" id="UP000076874"/>
    </source>
</evidence>
<dbReference type="GO" id="GO:0016020">
    <property type="term" value="C:membrane"/>
    <property type="evidence" value="ECO:0007669"/>
    <property type="project" value="UniProtKB-SubCell"/>
</dbReference>
<evidence type="ECO:0000256" key="7">
    <source>
        <dbReference type="SAM" id="Phobius"/>
    </source>
</evidence>
<evidence type="ECO:0000256" key="3">
    <source>
        <dbReference type="ARBA" id="ARBA00022989"/>
    </source>
</evidence>
<feature type="transmembrane region" description="Helical" evidence="7">
    <location>
        <begin position="265"/>
        <end position="286"/>
    </location>
</feature>
<protein>
    <submittedName>
        <fullName evidence="9">Integral membrane protein</fullName>
    </submittedName>
</protein>
<organism evidence="9 10">
    <name type="scientific">Niveomyces insectorum RCEF 264</name>
    <dbReference type="NCBI Taxonomy" id="1081102"/>
    <lineage>
        <taxon>Eukaryota</taxon>
        <taxon>Fungi</taxon>
        <taxon>Dikarya</taxon>
        <taxon>Ascomycota</taxon>
        <taxon>Pezizomycotina</taxon>
        <taxon>Sordariomycetes</taxon>
        <taxon>Hypocreomycetidae</taxon>
        <taxon>Hypocreales</taxon>
        <taxon>Cordycipitaceae</taxon>
        <taxon>Niveomyces</taxon>
    </lineage>
</organism>
<feature type="transmembrane region" description="Helical" evidence="7">
    <location>
        <begin position="60"/>
        <end position="86"/>
    </location>
</feature>
<evidence type="ECO:0000256" key="2">
    <source>
        <dbReference type="ARBA" id="ARBA00022692"/>
    </source>
</evidence>
<feature type="compositionally biased region" description="Basic and acidic residues" evidence="6">
    <location>
        <begin position="403"/>
        <end position="414"/>
    </location>
</feature>
<dbReference type="InterPro" id="IPR052337">
    <property type="entry name" value="SAT4-like"/>
</dbReference>
<dbReference type="EMBL" id="AZHD01000021">
    <property type="protein sequence ID" value="OAA55035.1"/>
    <property type="molecule type" value="Genomic_DNA"/>
</dbReference>
<keyword evidence="10" id="KW-1185">Reference proteome</keyword>
<evidence type="ECO:0000256" key="6">
    <source>
        <dbReference type="SAM" id="MobiDB-lite"/>
    </source>
</evidence>
<comment type="caution">
    <text evidence="9">The sequence shown here is derived from an EMBL/GenBank/DDBJ whole genome shotgun (WGS) entry which is preliminary data.</text>
</comment>
<proteinExistence type="inferred from homology"/>
<sequence length="449" mass="48168">MQLPPAYVLAAWPKPNYTNPETRGPVLVVVLSILLVVVTFVVGVRVYTRCCITHGFGFDDTLILLAFLPTTAFSIAGIVGSLHLQWNRHTWDVEPSLLALGLKMNLTLQILFDAATNLTKLSMLALLVRITRASGHRTARRAALGIAAVVTADATVFLIVDVSQCRPLAAYWTLSVGPQRCIDQASHLLSAGIFNTVMDAAIALFFPVPFRHAAVRAAADAATTATTATTTSLATTPTDRLGPVNGKFKAEAPTAYPGWRGLPPIVGGLLVGGLAVVAAGAARTFYTWAAATSSDGDVIWRNALVLLASALELNIAVVVASLPAMKPFFCRCLPAIFADVRLWFASVKGDWQARLGTMKRRASVPSVPLPWLKAMLPKPRGADKLPAKPPPDLNKPLPAVQSVDHEANVSRTERQVSPVTVRQSEALTLPSVYDFQTHEDGIISVHRVN</sequence>
<reference evidence="9 10" key="1">
    <citation type="journal article" date="2016" name="Genome Biol. Evol.">
        <title>Divergent and convergent evolution of fungal pathogenicity.</title>
        <authorList>
            <person name="Shang Y."/>
            <person name="Xiao G."/>
            <person name="Zheng P."/>
            <person name="Cen K."/>
            <person name="Zhan S."/>
            <person name="Wang C."/>
        </authorList>
    </citation>
    <scope>NUCLEOTIDE SEQUENCE [LARGE SCALE GENOMIC DNA]</scope>
    <source>
        <strain evidence="9 10">RCEF 264</strain>
    </source>
</reference>
<keyword evidence="4 7" id="KW-0472">Membrane</keyword>
<dbReference type="Pfam" id="PF20684">
    <property type="entry name" value="Fung_rhodopsin"/>
    <property type="match status" value="1"/>
</dbReference>
<evidence type="ECO:0000259" key="8">
    <source>
        <dbReference type="Pfam" id="PF20684"/>
    </source>
</evidence>
<evidence type="ECO:0000256" key="5">
    <source>
        <dbReference type="ARBA" id="ARBA00038359"/>
    </source>
</evidence>
<comment type="similarity">
    <text evidence="5">Belongs to the SAT4 family.</text>
</comment>
<feature type="transmembrane region" description="Helical" evidence="7">
    <location>
        <begin position="298"/>
        <end position="322"/>
    </location>
</feature>
<dbReference type="STRING" id="1081102.A0A162IC69"/>
<evidence type="ECO:0000256" key="1">
    <source>
        <dbReference type="ARBA" id="ARBA00004141"/>
    </source>
</evidence>
<dbReference type="PANTHER" id="PTHR33048">
    <property type="entry name" value="PTH11-LIKE INTEGRAL MEMBRANE PROTEIN (AFU_ORTHOLOGUE AFUA_5G11245)"/>
    <property type="match status" value="1"/>
</dbReference>
<keyword evidence="2 7" id="KW-0812">Transmembrane</keyword>
<feature type="domain" description="Rhodopsin" evidence="8">
    <location>
        <begin position="44"/>
        <end position="209"/>
    </location>
</feature>
<keyword evidence="3 7" id="KW-1133">Transmembrane helix</keyword>
<name>A0A162IC69_9HYPO</name>
<accession>A0A162IC69</accession>
<feature type="transmembrane region" description="Helical" evidence="7">
    <location>
        <begin position="26"/>
        <end position="48"/>
    </location>
</feature>
<dbReference type="Proteomes" id="UP000076874">
    <property type="component" value="Unassembled WGS sequence"/>
</dbReference>
<dbReference type="OrthoDB" id="3934549at2759"/>
<feature type="transmembrane region" description="Helical" evidence="7">
    <location>
        <begin position="106"/>
        <end position="130"/>
    </location>
</feature>
<comment type="subcellular location">
    <subcellularLocation>
        <location evidence="1">Membrane</location>
        <topology evidence="1">Multi-pass membrane protein</topology>
    </subcellularLocation>
</comment>
<feature type="region of interest" description="Disordered" evidence="6">
    <location>
        <begin position="380"/>
        <end position="417"/>
    </location>
</feature>
<gene>
    <name evidence="9" type="ORF">SPI_08539</name>
</gene>
<evidence type="ECO:0000313" key="9">
    <source>
        <dbReference type="EMBL" id="OAA55035.1"/>
    </source>
</evidence>
<dbReference type="AlphaFoldDB" id="A0A162IC69"/>
<dbReference type="PANTHER" id="PTHR33048:SF129">
    <property type="entry name" value="INTEGRAL MEMBRANE PROTEIN-RELATED"/>
    <property type="match status" value="1"/>
</dbReference>
<dbReference type="InterPro" id="IPR049326">
    <property type="entry name" value="Rhodopsin_dom_fungi"/>
</dbReference>
<evidence type="ECO:0000256" key="4">
    <source>
        <dbReference type="ARBA" id="ARBA00023136"/>
    </source>
</evidence>